<dbReference type="PANTHER" id="PTHR47926">
    <property type="entry name" value="PENTATRICOPEPTIDE REPEAT-CONTAINING PROTEIN"/>
    <property type="match status" value="1"/>
</dbReference>
<dbReference type="AlphaFoldDB" id="A0AAV9DA56"/>
<evidence type="ECO:0000313" key="5">
    <source>
        <dbReference type="Proteomes" id="UP001180020"/>
    </source>
</evidence>
<dbReference type="GO" id="GO:0003723">
    <property type="term" value="F:RNA binding"/>
    <property type="evidence" value="ECO:0007669"/>
    <property type="project" value="InterPro"/>
</dbReference>
<name>A0AAV9DA56_ACOCL</name>
<accession>A0AAV9DA56</accession>
<feature type="repeat" description="PPR" evidence="2">
    <location>
        <begin position="76"/>
        <end position="110"/>
    </location>
</feature>
<dbReference type="InterPro" id="IPR011990">
    <property type="entry name" value="TPR-like_helical_dom_sf"/>
</dbReference>
<dbReference type="NCBIfam" id="TIGR00756">
    <property type="entry name" value="PPR"/>
    <property type="match status" value="3"/>
</dbReference>
<organism evidence="4 5">
    <name type="scientific">Acorus calamus</name>
    <name type="common">Sweet flag</name>
    <dbReference type="NCBI Taxonomy" id="4465"/>
    <lineage>
        <taxon>Eukaryota</taxon>
        <taxon>Viridiplantae</taxon>
        <taxon>Streptophyta</taxon>
        <taxon>Embryophyta</taxon>
        <taxon>Tracheophyta</taxon>
        <taxon>Spermatophyta</taxon>
        <taxon>Magnoliopsida</taxon>
        <taxon>Liliopsida</taxon>
        <taxon>Acoraceae</taxon>
        <taxon>Acorus</taxon>
    </lineage>
</organism>
<dbReference type="Proteomes" id="UP001180020">
    <property type="component" value="Unassembled WGS sequence"/>
</dbReference>
<protein>
    <submittedName>
        <fullName evidence="4">Pentatricopeptide repeat-containing protein</fullName>
    </submittedName>
</protein>
<comment type="caution">
    <text evidence="4">The sequence shown here is derived from an EMBL/GenBank/DDBJ whole genome shotgun (WGS) entry which is preliminary data.</text>
</comment>
<dbReference type="InterPro" id="IPR002885">
    <property type="entry name" value="PPR_rpt"/>
</dbReference>
<dbReference type="PROSITE" id="PS51375">
    <property type="entry name" value="PPR"/>
    <property type="match status" value="3"/>
</dbReference>
<dbReference type="Pfam" id="PF13041">
    <property type="entry name" value="PPR_2"/>
    <property type="match status" value="2"/>
</dbReference>
<feature type="repeat" description="PPR" evidence="2">
    <location>
        <begin position="177"/>
        <end position="211"/>
    </location>
</feature>
<keyword evidence="5" id="KW-1185">Reference proteome</keyword>
<reference evidence="4" key="2">
    <citation type="submission" date="2023-06" db="EMBL/GenBank/DDBJ databases">
        <authorList>
            <person name="Ma L."/>
            <person name="Liu K.-W."/>
            <person name="Li Z."/>
            <person name="Hsiao Y.-Y."/>
            <person name="Qi Y."/>
            <person name="Fu T."/>
            <person name="Tang G."/>
            <person name="Zhang D."/>
            <person name="Sun W.-H."/>
            <person name="Liu D.-K."/>
            <person name="Li Y."/>
            <person name="Chen G.-Z."/>
            <person name="Liu X.-D."/>
            <person name="Liao X.-Y."/>
            <person name="Jiang Y.-T."/>
            <person name="Yu X."/>
            <person name="Hao Y."/>
            <person name="Huang J."/>
            <person name="Zhao X.-W."/>
            <person name="Ke S."/>
            <person name="Chen Y.-Y."/>
            <person name="Wu W.-L."/>
            <person name="Hsu J.-L."/>
            <person name="Lin Y.-F."/>
            <person name="Huang M.-D."/>
            <person name="Li C.-Y."/>
            <person name="Huang L."/>
            <person name="Wang Z.-W."/>
            <person name="Zhao X."/>
            <person name="Zhong W.-Y."/>
            <person name="Peng D.-H."/>
            <person name="Ahmad S."/>
            <person name="Lan S."/>
            <person name="Zhang J.-S."/>
            <person name="Tsai W.-C."/>
            <person name="Van De Peer Y."/>
            <person name="Liu Z.-J."/>
        </authorList>
    </citation>
    <scope>NUCLEOTIDE SEQUENCE</scope>
    <source>
        <strain evidence="4">CP</strain>
        <tissue evidence="4">Leaves</tissue>
    </source>
</reference>
<sequence length="248" mass="27638">MAAAAALLNGFCSSTAPENVSPAKRRRPPRTRDRPTLPRSARLEKNPSLSRLLVSCADRGSMDRALSLFETLTSPDTFQYNVMIRGYTNAGRFEEAIEFYHLMRSACVRGDSFTFPFVIKSCGGALYETEGETIHCTVIKTGLDSDVFVANSLVAMYAKLGKIESAEGVFREMPERDLVSWNSMIGGYVSDEDWRRALDYFQEMQALGMRPDRFSIIAALSACSLDKLWKQGKEFMRTFSGAGSMGIR</sequence>
<evidence type="ECO:0000256" key="3">
    <source>
        <dbReference type="SAM" id="MobiDB-lite"/>
    </source>
</evidence>
<dbReference type="EMBL" id="JAUJYO010000015">
    <property type="protein sequence ID" value="KAK1297714.1"/>
    <property type="molecule type" value="Genomic_DNA"/>
</dbReference>
<dbReference type="GO" id="GO:0009451">
    <property type="term" value="P:RNA modification"/>
    <property type="evidence" value="ECO:0007669"/>
    <property type="project" value="InterPro"/>
</dbReference>
<keyword evidence="1" id="KW-0677">Repeat</keyword>
<evidence type="ECO:0000256" key="2">
    <source>
        <dbReference type="PROSITE-ProRule" id="PRU00708"/>
    </source>
</evidence>
<reference evidence="4" key="1">
    <citation type="journal article" date="2023" name="Nat. Commun.">
        <title>Diploid and tetraploid genomes of Acorus and the evolution of monocots.</title>
        <authorList>
            <person name="Ma L."/>
            <person name="Liu K.W."/>
            <person name="Li Z."/>
            <person name="Hsiao Y.Y."/>
            <person name="Qi Y."/>
            <person name="Fu T."/>
            <person name="Tang G.D."/>
            <person name="Zhang D."/>
            <person name="Sun W.H."/>
            <person name="Liu D.K."/>
            <person name="Li Y."/>
            <person name="Chen G.Z."/>
            <person name="Liu X.D."/>
            <person name="Liao X.Y."/>
            <person name="Jiang Y.T."/>
            <person name="Yu X."/>
            <person name="Hao Y."/>
            <person name="Huang J."/>
            <person name="Zhao X.W."/>
            <person name="Ke S."/>
            <person name="Chen Y.Y."/>
            <person name="Wu W.L."/>
            <person name="Hsu J.L."/>
            <person name="Lin Y.F."/>
            <person name="Huang M.D."/>
            <person name="Li C.Y."/>
            <person name="Huang L."/>
            <person name="Wang Z.W."/>
            <person name="Zhao X."/>
            <person name="Zhong W.Y."/>
            <person name="Peng D.H."/>
            <person name="Ahmad S."/>
            <person name="Lan S."/>
            <person name="Zhang J.S."/>
            <person name="Tsai W.C."/>
            <person name="Van de Peer Y."/>
            <person name="Liu Z.J."/>
        </authorList>
    </citation>
    <scope>NUCLEOTIDE SEQUENCE</scope>
    <source>
        <strain evidence="4">CP</strain>
    </source>
</reference>
<feature type="repeat" description="PPR" evidence="2">
    <location>
        <begin position="146"/>
        <end position="176"/>
    </location>
</feature>
<dbReference type="Gene3D" id="1.25.40.10">
    <property type="entry name" value="Tetratricopeptide repeat domain"/>
    <property type="match status" value="2"/>
</dbReference>
<evidence type="ECO:0000313" key="4">
    <source>
        <dbReference type="EMBL" id="KAK1297714.1"/>
    </source>
</evidence>
<evidence type="ECO:0000256" key="1">
    <source>
        <dbReference type="ARBA" id="ARBA00022737"/>
    </source>
</evidence>
<proteinExistence type="predicted"/>
<gene>
    <name evidence="4" type="primary">PCMP-H27</name>
    <name evidence="4" type="ORF">QJS10_CPB15g00357</name>
</gene>
<dbReference type="FunFam" id="1.25.40.10:FF:000344">
    <property type="entry name" value="Pentatricopeptide repeat-containing protein"/>
    <property type="match status" value="1"/>
</dbReference>
<feature type="region of interest" description="Disordered" evidence="3">
    <location>
        <begin position="17"/>
        <end position="40"/>
    </location>
</feature>
<dbReference type="InterPro" id="IPR046960">
    <property type="entry name" value="PPR_At4g14850-like_plant"/>
</dbReference>
<feature type="compositionally biased region" description="Basic and acidic residues" evidence="3">
    <location>
        <begin position="30"/>
        <end position="40"/>
    </location>
</feature>